<feature type="domain" description="Tyr recombinase" evidence="5">
    <location>
        <begin position="284"/>
        <end position="493"/>
    </location>
</feature>
<dbReference type="RefSeq" id="WP_249331235.1">
    <property type="nucleotide sequence ID" value="NZ_JACRSY010000002.1"/>
</dbReference>
<keyword evidence="8" id="KW-1185">Reference proteome</keyword>
<proteinExistence type="inferred from homology"/>
<feature type="domain" description="Core-binding (CB)" evidence="6">
    <location>
        <begin position="175"/>
        <end position="257"/>
    </location>
</feature>
<dbReference type="InterPro" id="IPR025269">
    <property type="entry name" value="SAM-like_dom"/>
</dbReference>
<evidence type="ECO:0000259" key="5">
    <source>
        <dbReference type="PROSITE" id="PS51898"/>
    </source>
</evidence>
<dbReference type="Pfam" id="PF14657">
    <property type="entry name" value="Arm-DNA-bind_4"/>
    <property type="match status" value="1"/>
</dbReference>
<dbReference type="SUPFAM" id="SSF56349">
    <property type="entry name" value="DNA breaking-rejoining enzymes"/>
    <property type="match status" value="1"/>
</dbReference>
<dbReference type="AlphaFoldDB" id="A0A926EFU8"/>
<name>A0A926EFU8_9FIRM</name>
<dbReference type="GO" id="GO:0006310">
    <property type="term" value="P:DNA recombination"/>
    <property type="evidence" value="ECO:0007669"/>
    <property type="project" value="UniProtKB-KW"/>
</dbReference>
<gene>
    <name evidence="7" type="ORF">H8718_01265</name>
</gene>
<comment type="similarity">
    <text evidence="1">Belongs to the 'phage' integrase family.</text>
</comment>
<evidence type="ECO:0000313" key="8">
    <source>
        <dbReference type="Proteomes" id="UP000655830"/>
    </source>
</evidence>
<dbReference type="Gene3D" id="1.10.150.130">
    <property type="match status" value="1"/>
</dbReference>
<dbReference type="InterPro" id="IPR028259">
    <property type="entry name" value="AP2-like_int_N"/>
</dbReference>
<dbReference type="PROSITE" id="PS51898">
    <property type="entry name" value="TYR_RECOMBINASE"/>
    <property type="match status" value="1"/>
</dbReference>
<dbReference type="Pfam" id="PF13102">
    <property type="entry name" value="Phage_int_SAM_5"/>
    <property type="match status" value="1"/>
</dbReference>
<dbReference type="PANTHER" id="PTHR30349:SF41">
    <property type="entry name" value="INTEGRASE_RECOMBINASE PROTEIN MJ0367-RELATED"/>
    <property type="match status" value="1"/>
</dbReference>
<dbReference type="GO" id="GO:0015074">
    <property type="term" value="P:DNA integration"/>
    <property type="evidence" value="ECO:0007669"/>
    <property type="project" value="InterPro"/>
</dbReference>
<dbReference type="Gene3D" id="1.10.443.10">
    <property type="entry name" value="Intergrase catalytic core"/>
    <property type="match status" value="1"/>
</dbReference>
<sequence length="504" mass="57837">MSSLVKVLREKYGREFISVEELSGELGVSVSELIMEAKSKKIKVVKIGRNIQLPLKGIECMLSDEELNDNEYQNLLDQVATSTVTSEQEISDERIEVVECDVDMSKGCITYVQSTNRWLYQIDLGKTPDGRRIRKSKSFKSENEAKEALNIELAHLNEISQEVQERGIYWKGNLITSQTKLKDFFEYFLSLRTVKPHTIEGYFETARQIARDLGEVPLQNLTASVLTEFFNNFKKQYAQATINKTFGIFKRVLEFAKECELIEKNPMSNMKLPKTTKEGEVNKQVYKAFKDDELKQVLKACKEYSQCTYTMAKVLQYTGLRPGELRALEWCDVDFEVGVIHVRQAATQEREGMTLENRGTIRAVIGTTKTPYSIRKIPVNSEVLEVLREWQDFIKSDKSYEKARKCEYVFPSTRGGLIGSTGLSVKFRKAMQQAGLHGRGYELYTFRHTFCTNLIKQGVDIPTVQRLMGDNTTDVILKIYTSVEERDLLSATKKLKGYFENRDL</sequence>
<dbReference type="GO" id="GO:0003677">
    <property type="term" value="F:DNA binding"/>
    <property type="evidence" value="ECO:0007669"/>
    <property type="project" value="UniProtKB-UniRule"/>
</dbReference>
<keyword evidence="3" id="KW-0233">DNA recombination</keyword>
<evidence type="ECO:0000256" key="3">
    <source>
        <dbReference type="ARBA" id="ARBA00023172"/>
    </source>
</evidence>
<dbReference type="InterPro" id="IPR002104">
    <property type="entry name" value="Integrase_catalytic"/>
</dbReference>
<organism evidence="7 8">
    <name type="scientific">Zhenhengia yiwuensis</name>
    <dbReference type="NCBI Taxonomy" id="2763666"/>
    <lineage>
        <taxon>Bacteria</taxon>
        <taxon>Bacillati</taxon>
        <taxon>Bacillota</taxon>
        <taxon>Clostridia</taxon>
        <taxon>Lachnospirales</taxon>
        <taxon>Lachnospiraceae</taxon>
        <taxon>Zhenhengia</taxon>
    </lineage>
</organism>
<evidence type="ECO:0000256" key="1">
    <source>
        <dbReference type="ARBA" id="ARBA00008857"/>
    </source>
</evidence>
<dbReference type="InterPro" id="IPR044068">
    <property type="entry name" value="CB"/>
</dbReference>
<dbReference type="InterPro" id="IPR010998">
    <property type="entry name" value="Integrase_recombinase_N"/>
</dbReference>
<keyword evidence="2 4" id="KW-0238">DNA-binding</keyword>
<dbReference type="CDD" id="cd01189">
    <property type="entry name" value="INT_ICEBs1_C_like"/>
    <property type="match status" value="1"/>
</dbReference>
<evidence type="ECO:0000256" key="2">
    <source>
        <dbReference type="ARBA" id="ARBA00023125"/>
    </source>
</evidence>
<evidence type="ECO:0000259" key="6">
    <source>
        <dbReference type="PROSITE" id="PS51900"/>
    </source>
</evidence>
<evidence type="ECO:0000256" key="4">
    <source>
        <dbReference type="PROSITE-ProRule" id="PRU01248"/>
    </source>
</evidence>
<dbReference type="EMBL" id="JACRSY010000002">
    <property type="protein sequence ID" value="MBC8578170.1"/>
    <property type="molecule type" value="Genomic_DNA"/>
</dbReference>
<accession>A0A926EFU8</accession>
<evidence type="ECO:0000313" key="7">
    <source>
        <dbReference type="EMBL" id="MBC8578170.1"/>
    </source>
</evidence>
<reference evidence="7" key="1">
    <citation type="submission" date="2020-08" db="EMBL/GenBank/DDBJ databases">
        <title>Genome public.</title>
        <authorList>
            <person name="Liu C."/>
            <person name="Sun Q."/>
        </authorList>
    </citation>
    <scope>NUCLEOTIDE SEQUENCE</scope>
    <source>
        <strain evidence="7">NSJ-12</strain>
    </source>
</reference>
<dbReference type="Pfam" id="PF00589">
    <property type="entry name" value="Phage_integrase"/>
    <property type="match status" value="1"/>
</dbReference>
<dbReference type="InterPro" id="IPR011010">
    <property type="entry name" value="DNA_brk_join_enz"/>
</dbReference>
<dbReference type="PROSITE" id="PS51900">
    <property type="entry name" value="CB"/>
    <property type="match status" value="1"/>
</dbReference>
<dbReference type="PANTHER" id="PTHR30349">
    <property type="entry name" value="PHAGE INTEGRASE-RELATED"/>
    <property type="match status" value="1"/>
</dbReference>
<dbReference type="InterPro" id="IPR050090">
    <property type="entry name" value="Tyrosine_recombinase_XerCD"/>
</dbReference>
<comment type="caution">
    <text evidence="7">The sequence shown here is derived from an EMBL/GenBank/DDBJ whole genome shotgun (WGS) entry which is preliminary data.</text>
</comment>
<dbReference type="Proteomes" id="UP000655830">
    <property type="component" value="Unassembled WGS sequence"/>
</dbReference>
<dbReference type="InterPro" id="IPR013762">
    <property type="entry name" value="Integrase-like_cat_sf"/>
</dbReference>
<protein>
    <submittedName>
        <fullName evidence="7">Site-specific integrase</fullName>
    </submittedName>
</protein>